<feature type="transmembrane region" description="Helical" evidence="2">
    <location>
        <begin position="86"/>
        <end position="108"/>
    </location>
</feature>
<dbReference type="Proteomes" id="UP001556367">
    <property type="component" value="Unassembled WGS sequence"/>
</dbReference>
<gene>
    <name evidence="3" type="ORF">HGRIS_012196</name>
</gene>
<keyword evidence="4" id="KW-1185">Reference proteome</keyword>
<feature type="transmembrane region" description="Helical" evidence="2">
    <location>
        <begin position="247"/>
        <end position="269"/>
    </location>
</feature>
<evidence type="ECO:0000313" key="3">
    <source>
        <dbReference type="EMBL" id="KAL0945913.1"/>
    </source>
</evidence>
<proteinExistence type="predicted"/>
<keyword evidence="2" id="KW-0812">Transmembrane</keyword>
<evidence type="ECO:0000313" key="4">
    <source>
        <dbReference type="Proteomes" id="UP001556367"/>
    </source>
</evidence>
<feature type="compositionally biased region" description="Basic and acidic residues" evidence="1">
    <location>
        <begin position="309"/>
        <end position="333"/>
    </location>
</feature>
<feature type="transmembrane region" description="Helical" evidence="2">
    <location>
        <begin position="6"/>
        <end position="33"/>
    </location>
</feature>
<accession>A0ABR3IRK7</accession>
<keyword evidence="2" id="KW-0472">Membrane</keyword>
<comment type="caution">
    <text evidence="3">The sequence shown here is derived from an EMBL/GenBank/DDBJ whole genome shotgun (WGS) entry which is preliminary data.</text>
</comment>
<sequence length="340" mass="38210">MISSEQVLFISFFVLCFLLGFFTLLLCVLIYLVGSWPRPRGKRSYWGLTIATFLYSIALTHFVIAFHQDYLLFAGEGWKDMKKCLLLGIVQISVDYLACVIADMLLVWRMWVIYNKDIKVVIVPALLVFGTALCSVGYIWATLHVFLNLKGLTVPDIWVLNYEYPIHPWCVARIALSTITNVVLTTAIGIKFIRHHRSMRLILGSTTFLFESIVMIESGAIYSLAWIVRFVLYLLDHYSVVIVADTIGQLACIVPTLIIVTITTGFSPISRPDFSDRLPNCTTKDTSVIVDTRMSSALYHTRGTSILDSKSEEVSGAADERVVDEKSADRSLQSDDSLPV</sequence>
<organism evidence="3 4">
    <name type="scientific">Hohenbuehelia grisea</name>
    <dbReference type="NCBI Taxonomy" id="104357"/>
    <lineage>
        <taxon>Eukaryota</taxon>
        <taxon>Fungi</taxon>
        <taxon>Dikarya</taxon>
        <taxon>Basidiomycota</taxon>
        <taxon>Agaricomycotina</taxon>
        <taxon>Agaricomycetes</taxon>
        <taxon>Agaricomycetidae</taxon>
        <taxon>Agaricales</taxon>
        <taxon>Pleurotineae</taxon>
        <taxon>Pleurotaceae</taxon>
        <taxon>Hohenbuehelia</taxon>
    </lineage>
</organism>
<dbReference type="EMBL" id="JASNQZ010000015">
    <property type="protein sequence ID" value="KAL0945913.1"/>
    <property type="molecule type" value="Genomic_DNA"/>
</dbReference>
<evidence type="ECO:0000256" key="1">
    <source>
        <dbReference type="SAM" id="MobiDB-lite"/>
    </source>
</evidence>
<reference evidence="4" key="1">
    <citation type="submission" date="2024-06" db="EMBL/GenBank/DDBJ databases">
        <title>Multi-omics analyses provide insights into the biosynthesis of the anticancer antibiotic pleurotin in Hohenbuehelia grisea.</title>
        <authorList>
            <person name="Weaver J.A."/>
            <person name="Alberti F."/>
        </authorList>
    </citation>
    <scope>NUCLEOTIDE SEQUENCE [LARGE SCALE GENOMIC DNA]</scope>
    <source>
        <strain evidence="4">T-177</strain>
    </source>
</reference>
<feature type="transmembrane region" description="Helical" evidence="2">
    <location>
        <begin position="45"/>
        <end position="66"/>
    </location>
</feature>
<evidence type="ECO:0000256" key="2">
    <source>
        <dbReference type="SAM" id="Phobius"/>
    </source>
</evidence>
<feature type="transmembrane region" description="Helical" evidence="2">
    <location>
        <begin position="202"/>
        <end position="227"/>
    </location>
</feature>
<keyword evidence="2" id="KW-1133">Transmembrane helix</keyword>
<name>A0ABR3IRK7_9AGAR</name>
<feature type="transmembrane region" description="Helical" evidence="2">
    <location>
        <begin position="166"/>
        <end position="190"/>
    </location>
</feature>
<feature type="region of interest" description="Disordered" evidence="1">
    <location>
        <begin position="308"/>
        <end position="340"/>
    </location>
</feature>
<protein>
    <submittedName>
        <fullName evidence="3">Uncharacterized protein</fullName>
    </submittedName>
</protein>
<feature type="transmembrane region" description="Helical" evidence="2">
    <location>
        <begin position="120"/>
        <end position="146"/>
    </location>
</feature>